<protein>
    <submittedName>
        <fullName evidence="1">Uncharacterized protein</fullName>
    </submittedName>
</protein>
<accession>A0AAV2FBP4</accession>
<gene>
    <name evidence="1" type="ORF">LTRI10_LOCUS36114</name>
</gene>
<organism evidence="1 2">
    <name type="scientific">Linum trigynum</name>
    <dbReference type="NCBI Taxonomy" id="586398"/>
    <lineage>
        <taxon>Eukaryota</taxon>
        <taxon>Viridiplantae</taxon>
        <taxon>Streptophyta</taxon>
        <taxon>Embryophyta</taxon>
        <taxon>Tracheophyta</taxon>
        <taxon>Spermatophyta</taxon>
        <taxon>Magnoliopsida</taxon>
        <taxon>eudicotyledons</taxon>
        <taxon>Gunneridae</taxon>
        <taxon>Pentapetalae</taxon>
        <taxon>rosids</taxon>
        <taxon>fabids</taxon>
        <taxon>Malpighiales</taxon>
        <taxon>Linaceae</taxon>
        <taxon>Linum</taxon>
    </lineage>
</organism>
<dbReference type="AlphaFoldDB" id="A0AAV2FBP4"/>
<sequence>MATPILEFRPKTMWLWHRSLTEWWNPCLPGGEGDHRDAIVYDWERFRSGEAERRRVAGKGECFDFSGKAGYRGDGEPRSNKRVKEWL</sequence>
<dbReference type="Proteomes" id="UP001497516">
    <property type="component" value="Chromosome 6"/>
</dbReference>
<name>A0AAV2FBP4_9ROSI</name>
<evidence type="ECO:0000313" key="2">
    <source>
        <dbReference type="Proteomes" id="UP001497516"/>
    </source>
</evidence>
<keyword evidence="2" id="KW-1185">Reference proteome</keyword>
<reference evidence="1 2" key="1">
    <citation type="submission" date="2024-04" db="EMBL/GenBank/DDBJ databases">
        <authorList>
            <person name="Fracassetti M."/>
        </authorList>
    </citation>
    <scope>NUCLEOTIDE SEQUENCE [LARGE SCALE GENOMIC DNA]</scope>
</reference>
<dbReference type="EMBL" id="OZ034819">
    <property type="protein sequence ID" value="CAL1395699.1"/>
    <property type="molecule type" value="Genomic_DNA"/>
</dbReference>
<proteinExistence type="predicted"/>
<evidence type="ECO:0000313" key="1">
    <source>
        <dbReference type="EMBL" id="CAL1395699.1"/>
    </source>
</evidence>